<name>A0ABT4U7Z8_9ACTN</name>
<gene>
    <name evidence="2" type="primary">cyaB</name>
    <name evidence="2" type="ORF">O4J56_17915</name>
</gene>
<organism evidence="2 3">
    <name type="scientific">Nocardiopsis endophytica</name>
    <dbReference type="NCBI Taxonomy" id="3018445"/>
    <lineage>
        <taxon>Bacteria</taxon>
        <taxon>Bacillati</taxon>
        <taxon>Actinomycetota</taxon>
        <taxon>Actinomycetes</taxon>
        <taxon>Streptosporangiales</taxon>
        <taxon>Nocardiopsidaceae</taxon>
        <taxon>Nocardiopsis</taxon>
    </lineage>
</organism>
<dbReference type="PANTHER" id="PTHR21028:SF2">
    <property type="entry name" value="CYTH DOMAIN-CONTAINING PROTEIN"/>
    <property type="match status" value="1"/>
</dbReference>
<dbReference type="PANTHER" id="PTHR21028">
    <property type="entry name" value="SI:CH211-156B7.4"/>
    <property type="match status" value="1"/>
</dbReference>
<evidence type="ECO:0000313" key="2">
    <source>
        <dbReference type="EMBL" id="MDA2812525.1"/>
    </source>
</evidence>
<dbReference type="InterPro" id="IPR033469">
    <property type="entry name" value="CYTH-like_dom_sf"/>
</dbReference>
<dbReference type="CDD" id="cd07890">
    <property type="entry name" value="CYTH-like_AC_IV-like"/>
    <property type="match status" value="1"/>
</dbReference>
<dbReference type="InterPro" id="IPR023577">
    <property type="entry name" value="CYTH_domain"/>
</dbReference>
<dbReference type="InterPro" id="IPR008173">
    <property type="entry name" value="Adenylyl_cyclase_CyaB"/>
</dbReference>
<sequence>MDMVEVERKRVLRGGADRVRSRLAQVGWTASATSRETDDYYSRPDVDFMETVECLRVRRRGGFAEITYKPASDASTTVEGVITKPETNVALGPGQEEAALRLMDALGMVHLARVDKSRTVYRRPGEEGLSVVLDEIAGVGWFAEVEVVAADAEGASERLERIEEELDLVGYPVASLPYRDMVMQAAPLG</sequence>
<keyword evidence="3" id="KW-1185">Reference proteome</keyword>
<accession>A0ABT4U7Z8</accession>
<dbReference type="Pfam" id="PF01928">
    <property type="entry name" value="CYTH"/>
    <property type="match status" value="1"/>
</dbReference>
<proteinExistence type="predicted"/>
<dbReference type="Proteomes" id="UP001527866">
    <property type="component" value="Unassembled WGS sequence"/>
</dbReference>
<dbReference type="NCBIfam" id="TIGR00318">
    <property type="entry name" value="cyaB"/>
    <property type="match status" value="1"/>
</dbReference>
<dbReference type="RefSeq" id="WP_270687115.1">
    <property type="nucleotide sequence ID" value="NZ_JAQFWQ010000052.1"/>
</dbReference>
<feature type="domain" description="CYTH" evidence="1">
    <location>
        <begin position="3"/>
        <end position="184"/>
    </location>
</feature>
<dbReference type="SUPFAM" id="SSF55154">
    <property type="entry name" value="CYTH-like phosphatases"/>
    <property type="match status" value="1"/>
</dbReference>
<protein>
    <submittedName>
        <fullName evidence="2">Class IV adenylate cyclase</fullName>
    </submittedName>
</protein>
<dbReference type="Gene3D" id="2.40.320.10">
    <property type="entry name" value="Hypothetical Protein Pfu-838710-001"/>
    <property type="match status" value="1"/>
</dbReference>
<dbReference type="PROSITE" id="PS51707">
    <property type="entry name" value="CYTH"/>
    <property type="match status" value="1"/>
</dbReference>
<reference evidence="2 3" key="1">
    <citation type="submission" date="2023-01" db="EMBL/GenBank/DDBJ databases">
        <title>Draft genome sequence of Nocardiopsis sp. RSe5-2 isolated from halophytes.</title>
        <authorList>
            <person name="Duangmal K."/>
            <person name="Chantavorakit T."/>
        </authorList>
    </citation>
    <scope>NUCLEOTIDE SEQUENCE [LARGE SCALE GENOMIC DNA]</scope>
    <source>
        <strain evidence="2 3">RSe5-2</strain>
    </source>
</reference>
<evidence type="ECO:0000313" key="3">
    <source>
        <dbReference type="Proteomes" id="UP001527866"/>
    </source>
</evidence>
<dbReference type="EMBL" id="JAQFWQ010000052">
    <property type="protein sequence ID" value="MDA2812525.1"/>
    <property type="molecule type" value="Genomic_DNA"/>
</dbReference>
<dbReference type="SMART" id="SM01118">
    <property type="entry name" value="CYTH"/>
    <property type="match status" value="1"/>
</dbReference>
<evidence type="ECO:0000259" key="1">
    <source>
        <dbReference type="PROSITE" id="PS51707"/>
    </source>
</evidence>
<comment type="caution">
    <text evidence="2">The sequence shown here is derived from an EMBL/GenBank/DDBJ whole genome shotgun (WGS) entry which is preliminary data.</text>
</comment>